<organism evidence="2 3">
    <name type="scientific">Polarella glacialis</name>
    <name type="common">Dinoflagellate</name>
    <dbReference type="NCBI Taxonomy" id="89957"/>
    <lineage>
        <taxon>Eukaryota</taxon>
        <taxon>Sar</taxon>
        <taxon>Alveolata</taxon>
        <taxon>Dinophyceae</taxon>
        <taxon>Suessiales</taxon>
        <taxon>Suessiaceae</taxon>
        <taxon>Polarella</taxon>
    </lineage>
</organism>
<feature type="region of interest" description="Disordered" evidence="1">
    <location>
        <begin position="58"/>
        <end position="77"/>
    </location>
</feature>
<name>A0A813J8D7_POLGL</name>
<proteinExistence type="predicted"/>
<dbReference type="EMBL" id="CAJNNW010022766">
    <property type="protein sequence ID" value="CAE8669787.1"/>
    <property type="molecule type" value="Genomic_DNA"/>
</dbReference>
<sequence length="151" mass="16681">MLRSHLAALTVPAGERSVGEASERILVFGGSRYFSGAYFHDLLELRRRERQRDVAVVSDGQEVQAEQPPLHRPVPAPSFYTRLTSLIQRDTPPQESVDNAPGENASGLPTGSSGERGRAGRLSAMSRDGLPIPATRIRSEDHRLRGPWTRR</sequence>
<protein>
    <submittedName>
        <fullName evidence="2">Uncharacterized protein</fullName>
    </submittedName>
</protein>
<evidence type="ECO:0000313" key="3">
    <source>
        <dbReference type="Proteomes" id="UP000626109"/>
    </source>
</evidence>
<reference evidence="2" key="1">
    <citation type="submission" date="2021-02" db="EMBL/GenBank/DDBJ databases">
        <authorList>
            <person name="Dougan E. K."/>
            <person name="Rhodes N."/>
            <person name="Thang M."/>
            <person name="Chan C."/>
        </authorList>
    </citation>
    <scope>NUCLEOTIDE SEQUENCE</scope>
</reference>
<gene>
    <name evidence="2" type="ORF">PGLA2088_LOCUS17275</name>
</gene>
<feature type="compositionally biased region" description="Polar residues" evidence="1">
    <location>
        <begin position="82"/>
        <end position="97"/>
    </location>
</feature>
<accession>A0A813J8D7</accession>
<dbReference type="Proteomes" id="UP000626109">
    <property type="component" value="Unassembled WGS sequence"/>
</dbReference>
<evidence type="ECO:0000256" key="1">
    <source>
        <dbReference type="SAM" id="MobiDB-lite"/>
    </source>
</evidence>
<evidence type="ECO:0000313" key="2">
    <source>
        <dbReference type="EMBL" id="CAE8669787.1"/>
    </source>
</evidence>
<dbReference type="AlphaFoldDB" id="A0A813J8D7"/>
<comment type="caution">
    <text evidence="2">The sequence shown here is derived from an EMBL/GenBank/DDBJ whole genome shotgun (WGS) entry which is preliminary data.</text>
</comment>
<feature type="region of interest" description="Disordered" evidence="1">
    <location>
        <begin position="82"/>
        <end position="151"/>
    </location>
</feature>